<feature type="chain" id="PRO_5033672695" description="inorganic diphosphatase" evidence="8">
    <location>
        <begin position="20"/>
        <end position="328"/>
    </location>
</feature>
<keyword evidence="4" id="KW-0479">Metal-binding</keyword>
<sequence length="328" mass="37810">MGPIYLALFLASIVCILNAHETPDHYRRSKRAIKNITHRPMTKIEPVEKGVFNTKHYRMFFKNEHGLISPYHDIPLFANLANKTFNMIVEVPRWTNEKMEISLDEVFNPIRHRIKNHTLEYIPDVHPHDGYFFNYGCFPGTWEDPEEIEGHTGLKGDGHLLDVMEIGEREAGRGEIMQVKALGVFAVEDDGRIDWKIIAVCVNDSNADKLNDIRDVEKVYPGFLEGVKIWFKEFKTANGKPNSKLAIEGRIFDKEFAHNVIERAWKQWMDMMLKESSEVATPNVALMNTCIPGHRAHVTYEMADKQLNRRTFPTGTPPPPRKIDPLDM</sequence>
<protein>
    <recommendedName>
        <fullName evidence="3">inorganic diphosphatase</fullName>
        <ecNumber evidence="3">3.6.1.1</ecNumber>
    </recommendedName>
</protein>
<dbReference type="GO" id="GO:0004427">
    <property type="term" value="F:inorganic diphosphate phosphatase activity"/>
    <property type="evidence" value="ECO:0007669"/>
    <property type="project" value="UniProtKB-EC"/>
</dbReference>
<evidence type="ECO:0000256" key="6">
    <source>
        <dbReference type="ARBA" id="ARBA00022842"/>
    </source>
</evidence>
<proteinExistence type="inferred from homology"/>
<evidence type="ECO:0000256" key="4">
    <source>
        <dbReference type="ARBA" id="ARBA00022723"/>
    </source>
</evidence>
<feature type="region of interest" description="Disordered" evidence="7">
    <location>
        <begin position="306"/>
        <end position="328"/>
    </location>
</feature>
<reference evidence="9" key="1">
    <citation type="submission" date="2021-05" db="EMBL/GenBank/DDBJ databases">
        <authorList>
            <person name="Alioto T."/>
            <person name="Alioto T."/>
            <person name="Gomez Garrido J."/>
        </authorList>
    </citation>
    <scope>NUCLEOTIDE SEQUENCE</scope>
</reference>
<evidence type="ECO:0000256" key="8">
    <source>
        <dbReference type="SAM" id="SignalP"/>
    </source>
</evidence>
<evidence type="ECO:0000313" key="9">
    <source>
        <dbReference type="EMBL" id="CAG6765344.1"/>
    </source>
</evidence>
<keyword evidence="8" id="KW-0732">Signal</keyword>
<evidence type="ECO:0000256" key="1">
    <source>
        <dbReference type="ARBA" id="ARBA00001946"/>
    </source>
</evidence>
<evidence type="ECO:0000256" key="5">
    <source>
        <dbReference type="ARBA" id="ARBA00022801"/>
    </source>
</evidence>
<dbReference type="InterPro" id="IPR036649">
    <property type="entry name" value="Pyrophosphatase_sf"/>
</dbReference>
<evidence type="ECO:0000256" key="3">
    <source>
        <dbReference type="ARBA" id="ARBA00012146"/>
    </source>
</evidence>
<dbReference type="GO" id="GO:0006796">
    <property type="term" value="P:phosphate-containing compound metabolic process"/>
    <property type="evidence" value="ECO:0007669"/>
    <property type="project" value="InterPro"/>
</dbReference>
<dbReference type="EMBL" id="HBUF01206136">
    <property type="protein sequence ID" value="CAG6663885.1"/>
    <property type="molecule type" value="Transcribed_RNA"/>
</dbReference>
<dbReference type="Pfam" id="PF00719">
    <property type="entry name" value="Pyrophosphatase"/>
    <property type="match status" value="1"/>
</dbReference>
<organism evidence="9">
    <name type="scientific">Cacopsylla melanoneura</name>
    <dbReference type="NCBI Taxonomy" id="428564"/>
    <lineage>
        <taxon>Eukaryota</taxon>
        <taxon>Metazoa</taxon>
        <taxon>Ecdysozoa</taxon>
        <taxon>Arthropoda</taxon>
        <taxon>Hexapoda</taxon>
        <taxon>Insecta</taxon>
        <taxon>Pterygota</taxon>
        <taxon>Neoptera</taxon>
        <taxon>Paraneoptera</taxon>
        <taxon>Hemiptera</taxon>
        <taxon>Sternorrhyncha</taxon>
        <taxon>Psylloidea</taxon>
        <taxon>Psyllidae</taxon>
        <taxon>Psyllinae</taxon>
        <taxon>Cacopsylla</taxon>
    </lineage>
</organism>
<dbReference type="AlphaFoldDB" id="A0A8D9EUC9"/>
<dbReference type="EMBL" id="HBUF01051076">
    <property type="protein sequence ID" value="CAG6621813.1"/>
    <property type="molecule type" value="Transcribed_RNA"/>
</dbReference>
<dbReference type="PANTHER" id="PTHR10286">
    <property type="entry name" value="INORGANIC PYROPHOSPHATASE"/>
    <property type="match status" value="1"/>
</dbReference>
<dbReference type="InterPro" id="IPR008162">
    <property type="entry name" value="Pyrophosphatase"/>
</dbReference>
<comment type="similarity">
    <text evidence="2">Belongs to the PPase family.</text>
</comment>
<dbReference type="SUPFAM" id="SSF50324">
    <property type="entry name" value="Inorganic pyrophosphatase"/>
    <property type="match status" value="1"/>
</dbReference>
<evidence type="ECO:0000256" key="2">
    <source>
        <dbReference type="ARBA" id="ARBA00006220"/>
    </source>
</evidence>
<dbReference type="EMBL" id="HBUF01567941">
    <property type="protein sequence ID" value="CAG6765344.1"/>
    <property type="molecule type" value="Transcribed_RNA"/>
</dbReference>
<dbReference type="EMBL" id="HBUF01396685">
    <property type="protein sequence ID" value="CAG6735735.1"/>
    <property type="molecule type" value="Transcribed_RNA"/>
</dbReference>
<name>A0A8D9EUC9_9HEMI</name>
<dbReference type="EMBL" id="HBUF01206137">
    <property type="protein sequence ID" value="CAG6663886.1"/>
    <property type="molecule type" value="Transcribed_RNA"/>
</dbReference>
<comment type="cofactor">
    <cofactor evidence="1">
        <name>Mg(2+)</name>
        <dbReference type="ChEBI" id="CHEBI:18420"/>
    </cofactor>
</comment>
<feature type="signal peptide" evidence="8">
    <location>
        <begin position="1"/>
        <end position="19"/>
    </location>
</feature>
<keyword evidence="6" id="KW-0460">Magnesium</keyword>
<dbReference type="Gene3D" id="3.90.80.10">
    <property type="entry name" value="Inorganic pyrophosphatase"/>
    <property type="match status" value="1"/>
</dbReference>
<dbReference type="GO" id="GO:0005737">
    <property type="term" value="C:cytoplasm"/>
    <property type="evidence" value="ECO:0007669"/>
    <property type="project" value="InterPro"/>
</dbReference>
<keyword evidence="5" id="KW-0378">Hydrolase</keyword>
<dbReference type="GO" id="GO:0000287">
    <property type="term" value="F:magnesium ion binding"/>
    <property type="evidence" value="ECO:0007669"/>
    <property type="project" value="InterPro"/>
</dbReference>
<dbReference type="EC" id="3.6.1.1" evidence="3"/>
<accession>A0A8D9EUC9</accession>
<evidence type="ECO:0000256" key="7">
    <source>
        <dbReference type="SAM" id="MobiDB-lite"/>
    </source>
</evidence>